<sequence length="643" mass="75528">MEDGNICDTLKYGEQVSSTYAEIYFEDKDATLDNVEVYTKLPKNQKRFSKFVKSKDEWKSPSDLLIGTIKLIPPFTSKITRGKTHEGILAIGNLVLENERKNFLALLTNLLNNNDTSWNYILRHEKQEVIKKVKLIFQNIFKFKSEIMKKELMQFFEQSLADLDKYMKTEMQVILQTAYSSTISDLNNQIFLKLQKERKKLENILQRKYAIEIQKVKKYYTLLLNNERYRNDKLVKNSIQERNEALRIFYKQIEAQRTTTTMYVMTMERKKCKVQKMLLQNLQTAEITEKLNNIKERTENIEAFRKNHIGILDINIKWENNIKNILKIFLKFIAFSLKLLPEQTTFLLDLEKMVVIQLQEIRKKHETTSSILINKESEANAFKFEKSDQKIQSCEMEPFVLFGDLSYPVPPQYGSRETLPSEVELTHFRLQRQCVYAKCHGFESIKQFLQSQHCQCRTTQQSTQKLNSKDEKPVSYASTSVTRESSFESLLVDDVLQVQECPLRKCGKWIERNSFPLLTSYVDYTEENFRRVTAILGKNQKNESLPDFIDPKTIAYIELPFSATKESHRTVGTQYSSQEDLTSTQLSCPCIEKVFEQCQTSISSKTTRIQNIEAKRRRSLEILTREHPSLFKLFTDECFDYKL</sequence>
<dbReference type="OrthoDB" id="7466836at2759"/>
<evidence type="ECO:0000313" key="1">
    <source>
        <dbReference type="EMBL" id="CAH0717231.1"/>
    </source>
</evidence>
<accession>A0A8J9UB96</accession>
<proteinExistence type="predicted"/>
<dbReference type="Proteomes" id="UP000838878">
    <property type="component" value="Chromosome 12"/>
</dbReference>
<evidence type="ECO:0000313" key="2">
    <source>
        <dbReference type="Proteomes" id="UP000838878"/>
    </source>
</evidence>
<dbReference type="EMBL" id="OV170232">
    <property type="protein sequence ID" value="CAH0717231.1"/>
    <property type="molecule type" value="Genomic_DNA"/>
</dbReference>
<feature type="non-terminal residue" evidence="1">
    <location>
        <position position="643"/>
    </location>
</feature>
<gene>
    <name evidence="1" type="ORF">BINO364_LOCUS3865</name>
</gene>
<reference evidence="1" key="1">
    <citation type="submission" date="2021-12" db="EMBL/GenBank/DDBJ databases">
        <authorList>
            <person name="Martin H S."/>
        </authorList>
    </citation>
    <scope>NUCLEOTIDE SEQUENCE</scope>
</reference>
<organism evidence="1 2">
    <name type="scientific">Brenthis ino</name>
    <name type="common">lesser marbled fritillary</name>
    <dbReference type="NCBI Taxonomy" id="405034"/>
    <lineage>
        <taxon>Eukaryota</taxon>
        <taxon>Metazoa</taxon>
        <taxon>Ecdysozoa</taxon>
        <taxon>Arthropoda</taxon>
        <taxon>Hexapoda</taxon>
        <taxon>Insecta</taxon>
        <taxon>Pterygota</taxon>
        <taxon>Neoptera</taxon>
        <taxon>Endopterygota</taxon>
        <taxon>Lepidoptera</taxon>
        <taxon>Glossata</taxon>
        <taxon>Ditrysia</taxon>
        <taxon>Papilionoidea</taxon>
        <taxon>Nymphalidae</taxon>
        <taxon>Heliconiinae</taxon>
        <taxon>Argynnini</taxon>
        <taxon>Brenthis</taxon>
    </lineage>
</organism>
<name>A0A8J9UB96_9NEOP</name>
<keyword evidence="2" id="KW-1185">Reference proteome</keyword>
<protein>
    <submittedName>
        <fullName evidence="1">Uncharacterized protein</fullName>
    </submittedName>
</protein>
<dbReference type="AlphaFoldDB" id="A0A8J9UB96"/>